<evidence type="ECO:0000256" key="3">
    <source>
        <dbReference type="ARBA" id="ARBA00022771"/>
    </source>
</evidence>
<reference evidence="9 10" key="1">
    <citation type="journal article" date="2017" name="Nature">
        <title>The Apostasia genome and the evolution of orchids.</title>
        <authorList>
            <person name="Zhang G.Q."/>
            <person name="Liu K.W."/>
            <person name="Li Z."/>
            <person name="Lohaus R."/>
            <person name="Hsiao Y.Y."/>
            <person name="Niu S.C."/>
            <person name="Wang J.Y."/>
            <person name="Lin Y.C."/>
            <person name="Xu Q."/>
            <person name="Chen L.J."/>
            <person name="Yoshida K."/>
            <person name="Fujiwara S."/>
            <person name="Wang Z.W."/>
            <person name="Zhang Y.Q."/>
            <person name="Mitsuda N."/>
            <person name="Wang M."/>
            <person name="Liu G.H."/>
            <person name="Pecoraro L."/>
            <person name="Huang H.X."/>
            <person name="Xiao X.J."/>
            <person name="Lin M."/>
            <person name="Wu X.Y."/>
            <person name="Wu W.L."/>
            <person name="Chen Y.Y."/>
            <person name="Chang S.B."/>
            <person name="Sakamoto S."/>
            <person name="Ohme-Takagi M."/>
            <person name="Yagi M."/>
            <person name="Zeng S.J."/>
            <person name="Shen C.Y."/>
            <person name="Yeh C.M."/>
            <person name="Luo Y.B."/>
            <person name="Tsai W.C."/>
            <person name="Van de Peer Y."/>
            <person name="Liu Z.J."/>
        </authorList>
    </citation>
    <scope>NUCLEOTIDE SEQUENCE [LARGE SCALE GENOMIC DNA]</scope>
    <source>
        <strain evidence="10">cv. Shenzhen</strain>
        <tissue evidence="9">Stem</tissue>
    </source>
</reference>
<dbReference type="Proteomes" id="UP000236161">
    <property type="component" value="Unassembled WGS sequence"/>
</dbReference>
<gene>
    <name evidence="9" type="primary">FRS5</name>
    <name evidence="9" type="ORF">AXF42_Ash011637</name>
</gene>
<dbReference type="SMART" id="SM00575">
    <property type="entry name" value="ZnF_PMZ"/>
    <property type="match status" value="1"/>
</dbReference>
<dbReference type="PROSITE" id="PS50966">
    <property type="entry name" value="ZF_SWIM"/>
    <property type="match status" value="1"/>
</dbReference>
<dbReference type="PANTHER" id="PTHR31669:SF281">
    <property type="entry name" value="PROTEIN FAR1-RELATED SEQUENCE"/>
    <property type="match status" value="1"/>
</dbReference>
<evidence type="ECO:0000256" key="4">
    <source>
        <dbReference type="ARBA" id="ARBA00022833"/>
    </source>
</evidence>
<dbReference type="OrthoDB" id="2402896at2759"/>
<dbReference type="GO" id="GO:0006355">
    <property type="term" value="P:regulation of DNA-templated transcription"/>
    <property type="evidence" value="ECO:0007669"/>
    <property type="project" value="UniProtKB-UniRule"/>
</dbReference>
<dbReference type="Pfam" id="PF10551">
    <property type="entry name" value="MULE"/>
    <property type="match status" value="1"/>
</dbReference>
<accession>A0A2H9ZUK1</accession>
<dbReference type="PANTHER" id="PTHR31669">
    <property type="entry name" value="PROTEIN FAR1-RELATED SEQUENCE 10-RELATED"/>
    <property type="match status" value="1"/>
</dbReference>
<dbReference type="AlphaFoldDB" id="A0A2H9ZUK1"/>
<dbReference type="InterPro" id="IPR006564">
    <property type="entry name" value="Znf_PMZ"/>
</dbReference>
<dbReference type="EMBL" id="KZ453612">
    <property type="protein sequence ID" value="PKA46963.1"/>
    <property type="molecule type" value="Genomic_DNA"/>
</dbReference>
<dbReference type="STRING" id="1088818.A0A2H9ZUK1"/>
<evidence type="ECO:0000259" key="8">
    <source>
        <dbReference type="PROSITE" id="PS50966"/>
    </source>
</evidence>
<comment type="subcellular location">
    <subcellularLocation>
        <location evidence="6">Nucleus</location>
    </subcellularLocation>
</comment>
<dbReference type="InterPro" id="IPR031052">
    <property type="entry name" value="FHY3/FAR1"/>
</dbReference>
<keyword evidence="6" id="KW-0539">Nucleus</keyword>
<evidence type="ECO:0000256" key="1">
    <source>
        <dbReference type="ARBA" id="ARBA00005889"/>
    </source>
</evidence>
<protein>
    <recommendedName>
        <fullName evidence="6">Protein FAR1-RELATED SEQUENCE</fullName>
    </recommendedName>
</protein>
<feature type="region of interest" description="Disordered" evidence="7">
    <location>
        <begin position="233"/>
        <end position="256"/>
    </location>
</feature>
<organism evidence="9 10">
    <name type="scientific">Apostasia shenzhenica</name>
    <dbReference type="NCBI Taxonomy" id="1088818"/>
    <lineage>
        <taxon>Eukaryota</taxon>
        <taxon>Viridiplantae</taxon>
        <taxon>Streptophyta</taxon>
        <taxon>Embryophyta</taxon>
        <taxon>Tracheophyta</taxon>
        <taxon>Spermatophyta</taxon>
        <taxon>Magnoliopsida</taxon>
        <taxon>Liliopsida</taxon>
        <taxon>Asparagales</taxon>
        <taxon>Orchidaceae</taxon>
        <taxon>Apostasioideae</taxon>
        <taxon>Apostasia</taxon>
    </lineage>
</organism>
<dbReference type="InterPro" id="IPR004330">
    <property type="entry name" value="FAR1_DNA_bnd_dom"/>
</dbReference>
<dbReference type="Pfam" id="PF04434">
    <property type="entry name" value="SWIM"/>
    <property type="match status" value="1"/>
</dbReference>
<sequence>MSQPEQQAASSSGEASEESWVPKLDMVFESDEKAYQFYCYYARQIGFGVRKHLVKRRSNGTVYARTFCCYKEGFCRTVKEGKKPRPDARTGCGAHISVRLLDDGKFHVNEFDPVHNHELVRMVSDVKLESNNDSGGAGKVRKRYLGAQITRRLVFNNYVPSNGVDSSFLGSECTELSGEEWVPKVDMEFEDDDEAYEFYISYAARVGFSVRKHLVKRRTSGLVYSRTYVCHKEGQSRRNSDQKKDQQHVRGPKPYDRTGCLASLTIKITKNGRYRVTEFEPKHNHPLVIPSKAHLFRWRWRRGLVGAQAEFLDSGDGQLNFSESCDQGNEVDGIDTNSRLLFAGYKNYIPSKRMNDMLPGDVGAVMQYVQEKQAADPSFYYALLLDRNDMLTCIFWVDAKSMVDFEYFGDVVCFDTTYRCRDYGRPFAPFIGVNNHKQSVIFGAAFLYDETEESFKWLFETFRTAMSGKQPVVVLTDRGQGISNAIAAVWPGTIHRVCVWQMFNNALKHLNFVFQGSSTFAKDFSHCIYDIEDEEDFVSEWKVMVEKYDLASNSWLAKLYEDREKWSLAYGRETFCADIKISLIKESISCKLKQHLCLQHKLLDFFKHYENLLDEKRNAELQADYRAGHSSSKMPASRMLRQAANLYTPSVFKIFQSEFELSMDLMVYNCDHVETTLIYKVTTEDCKKEYIVRFDTRENTVICSCRKFDLMGIQCRHVLKVLDIINIKELPPQYILKRWTKDAKSGNLRGNHEIEIGDENKSSLGKRCSRLRYICNMIAIRAAETLESYAFVQTQSNELMDQVCQILKRAPPDRPQAN</sequence>
<keyword evidence="2 6" id="KW-0479">Metal-binding</keyword>
<keyword evidence="10" id="KW-1185">Reference proteome</keyword>
<keyword evidence="3 5" id="KW-0863">Zinc-finger</keyword>
<dbReference type="Pfam" id="PF03101">
    <property type="entry name" value="FAR1"/>
    <property type="match status" value="2"/>
</dbReference>
<evidence type="ECO:0000256" key="2">
    <source>
        <dbReference type="ARBA" id="ARBA00022723"/>
    </source>
</evidence>
<evidence type="ECO:0000313" key="10">
    <source>
        <dbReference type="Proteomes" id="UP000236161"/>
    </source>
</evidence>
<evidence type="ECO:0000313" key="9">
    <source>
        <dbReference type="EMBL" id="PKA46963.1"/>
    </source>
</evidence>
<proteinExistence type="inferred from homology"/>
<evidence type="ECO:0000256" key="7">
    <source>
        <dbReference type="SAM" id="MobiDB-lite"/>
    </source>
</evidence>
<keyword evidence="4 6" id="KW-0862">Zinc</keyword>
<evidence type="ECO:0000256" key="6">
    <source>
        <dbReference type="RuleBase" id="RU367018"/>
    </source>
</evidence>
<dbReference type="InterPro" id="IPR007527">
    <property type="entry name" value="Znf_SWIM"/>
</dbReference>
<feature type="domain" description="SWIM-type" evidence="8">
    <location>
        <begin position="690"/>
        <end position="726"/>
    </location>
</feature>
<dbReference type="GO" id="GO:0008270">
    <property type="term" value="F:zinc ion binding"/>
    <property type="evidence" value="ECO:0007669"/>
    <property type="project" value="UniProtKB-UniRule"/>
</dbReference>
<comment type="function">
    <text evidence="6">Putative transcription activator involved in regulating light control of development.</text>
</comment>
<dbReference type="InterPro" id="IPR018289">
    <property type="entry name" value="MULE_transposase_dom"/>
</dbReference>
<dbReference type="GO" id="GO:0005634">
    <property type="term" value="C:nucleus"/>
    <property type="evidence" value="ECO:0007669"/>
    <property type="project" value="UniProtKB-SubCell"/>
</dbReference>
<comment type="similarity">
    <text evidence="1 6">Belongs to the FHY3/FAR1 family.</text>
</comment>
<name>A0A2H9ZUK1_9ASPA</name>
<evidence type="ECO:0000256" key="5">
    <source>
        <dbReference type="PROSITE-ProRule" id="PRU00325"/>
    </source>
</evidence>